<feature type="domain" description="DUF2382" evidence="2">
    <location>
        <begin position="130"/>
        <end position="241"/>
    </location>
</feature>
<feature type="region of interest" description="Disordered" evidence="1">
    <location>
        <begin position="1"/>
        <end position="27"/>
    </location>
</feature>
<dbReference type="PANTHER" id="PTHR38463">
    <property type="entry name" value="STRESS RESPONSE PROTEIN YSNF"/>
    <property type="match status" value="1"/>
</dbReference>
<dbReference type="EMBL" id="FWWU01000009">
    <property type="protein sequence ID" value="SMB91518.1"/>
    <property type="molecule type" value="Genomic_DNA"/>
</dbReference>
<feature type="region of interest" description="Disordered" evidence="1">
    <location>
        <begin position="81"/>
        <end position="110"/>
    </location>
</feature>
<dbReference type="Pfam" id="PF09557">
    <property type="entry name" value="DUF2382"/>
    <property type="match status" value="1"/>
</dbReference>
<reference evidence="3 4" key="1">
    <citation type="submission" date="2017-04" db="EMBL/GenBank/DDBJ databases">
        <authorList>
            <person name="Afonso C.L."/>
            <person name="Miller P.J."/>
            <person name="Scott M.A."/>
            <person name="Spackman E."/>
            <person name="Goraichik I."/>
            <person name="Dimitrov K.M."/>
            <person name="Suarez D.L."/>
            <person name="Swayne D.E."/>
        </authorList>
    </citation>
    <scope>NUCLEOTIDE SEQUENCE [LARGE SCALE GENOMIC DNA]</scope>
    <source>
        <strain evidence="3 4">KR-140</strain>
    </source>
</reference>
<accession>A0A1W1VDR7</accession>
<dbReference type="InterPro" id="IPR052967">
    <property type="entry name" value="Stress_Response_Assoc"/>
</dbReference>
<dbReference type="STRING" id="695939.SAMN00790413_01165"/>
<feature type="compositionally biased region" description="Polar residues" evidence="1">
    <location>
        <begin position="83"/>
        <end position="96"/>
    </location>
</feature>
<proteinExistence type="predicted"/>
<protein>
    <submittedName>
        <fullName evidence="3">Uncharacterized protein conserved in bacteria</fullName>
    </submittedName>
</protein>
<organism evidence="3 4">
    <name type="scientific">Deinococcus hopiensis KR-140</name>
    <dbReference type="NCBI Taxonomy" id="695939"/>
    <lineage>
        <taxon>Bacteria</taxon>
        <taxon>Thermotogati</taxon>
        <taxon>Deinococcota</taxon>
        <taxon>Deinococci</taxon>
        <taxon>Deinococcales</taxon>
        <taxon>Deinococcaceae</taxon>
        <taxon>Deinococcus</taxon>
    </lineage>
</organism>
<sequence>MDEQKRDALQRDTIEEGQVERVPSEATTETLIAQTLTDQAIAERDVTTRTGSTETHTGEAVLDTGELARTLAQAGVEARVGAGTQTASTQSVSTHTQESRPPGLQSLTPQSVQAERLVERGEGRQILNHLVLHEERAQVEIERERAGQVVIRRVVTEREEVVPITLRREVVEITVTEGGNGSVVLNGEPLEVGRTYEFEMYEERAEVQKRVYPFQEITIAKQLQAFTQTENITLRREELDVEKVEVPSDVLNVENVHTTVTQGGISGNTTVRVDDTNR</sequence>
<dbReference type="PANTHER" id="PTHR38463:SF1">
    <property type="entry name" value="STRESS RESPONSE PROTEIN YSNF"/>
    <property type="match status" value="1"/>
</dbReference>
<evidence type="ECO:0000313" key="4">
    <source>
        <dbReference type="Proteomes" id="UP000192582"/>
    </source>
</evidence>
<evidence type="ECO:0000313" key="3">
    <source>
        <dbReference type="EMBL" id="SMB91518.1"/>
    </source>
</evidence>
<evidence type="ECO:0000256" key="1">
    <source>
        <dbReference type="SAM" id="MobiDB-lite"/>
    </source>
</evidence>
<gene>
    <name evidence="3" type="ORF">SAMN00790413_01165</name>
</gene>
<name>A0A1W1VDR7_9DEIO</name>
<dbReference type="Proteomes" id="UP000192582">
    <property type="component" value="Unassembled WGS sequence"/>
</dbReference>
<dbReference type="RefSeq" id="WP_084048694.1">
    <property type="nucleotide sequence ID" value="NZ_FWWU01000009.1"/>
</dbReference>
<evidence type="ECO:0000259" key="2">
    <source>
        <dbReference type="Pfam" id="PF09557"/>
    </source>
</evidence>
<dbReference type="InterPro" id="IPR019060">
    <property type="entry name" value="DUF2382"/>
</dbReference>
<feature type="compositionally biased region" description="Basic and acidic residues" evidence="1">
    <location>
        <begin position="1"/>
        <end position="23"/>
    </location>
</feature>
<dbReference type="AlphaFoldDB" id="A0A1W1VDR7"/>
<dbReference type="OrthoDB" id="6647894at2"/>
<keyword evidence="4" id="KW-1185">Reference proteome</keyword>